<dbReference type="EMBL" id="SNYW01000014">
    <property type="protein sequence ID" value="TDQ77621.1"/>
    <property type="molecule type" value="Genomic_DNA"/>
</dbReference>
<dbReference type="GO" id="GO:0047869">
    <property type="term" value="F:dimethylpropiothetin dethiomethylase activity"/>
    <property type="evidence" value="ECO:0007669"/>
    <property type="project" value="InterPro"/>
</dbReference>
<dbReference type="AlphaFoldDB" id="A0A4R6WH32"/>
<proteinExistence type="predicted"/>
<dbReference type="RefSeq" id="WP_133615205.1">
    <property type="nucleotide sequence ID" value="NZ_SNYW01000014.1"/>
</dbReference>
<dbReference type="InterPro" id="IPR014710">
    <property type="entry name" value="RmlC-like_jellyroll"/>
</dbReference>
<keyword evidence="2" id="KW-1185">Reference proteome</keyword>
<dbReference type="Pfam" id="PF16867">
    <property type="entry name" value="DMSP_lyase"/>
    <property type="match status" value="1"/>
</dbReference>
<accession>A0A4R6WH32</accession>
<dbReference type="Proteomes" id="UP000295783">
    <property type="component" value="Unassembled WGS sequence"/>
</dbReference>
<dbReference type="Gene3D" id="2.60.120.10">
    <property type="entry name" value="Jelly Rolls"/>
    <property type="match status" value="1"/>
</dbReference>
<evidence type="ECO:0000313" key="1">
    <source>
        <dbReference type="EMBL" id="TDQ77621.1"/>
    </source>
</evidence>
<sequence length="203" mass="22225">MSQYFIAIARALYDFTSRQKSADGELDSAIRHMARSALEARPNPAYTPTVPLRTYNHLLEPALDLAEDFVLADVARATRPVMGALPWHYNYPAHDGDQDLGANIAFAEFAGPMGPLQTAHARLGFTLIGPDTFYPMHAHPAVELYLVVSGHATWQVPGEARVVPPGGFVLHRSGQPHAMQTHSEPLLAVYAWQGDLDAPSVYL</sequence>
<reference evidence="1 2" key="1">
    <citation type="submission" date="2019-03" db="EMBL/GenBank/DDBJ databases">
        <title>Genomic Encyclopedia of Type Strains, Phase III (KMG-III): the genomes of soil and plant-associated and newly described type strains.</title>
        <authorList>
            <person name="Whitman W."/>
        </authorList>
    </citation>
    <scope>NUCLEOTIDE SEQUENCE [LARGE SCALE GENOMIC DNA]</scope>
    <source>
        <strain evidence="1 2">CGMCC 1.7660</strain>
    </source>
</reference>
<name>A0A4R6WH32_9PROT</name>
<dbReference type="InterPro" id="IPR011051">
    <property type="entry name" value="RmlC_Cupin_sf"/>
</dbReference>
<evidence type="ECO:0000313" key="2">
    <source>
        <dbReference type="Proteomes" id="UP000295783"/>
    </source>
</evidence>
<dbReference type="SUPFAM" id="SSF51182">
    <property type="entry name" value="RmlC-like cupins"/>
    <property type="match status" value="1"/>
</dbReference>
<keyword evidence="1" id="KW-0456">Lyase</keyword>
<gene>
    <name evidence="1" type="ORF">A8950_3775</name>
</gene>
<dbReference type="OrthoDB" id="9083851at2"/>
<dbReference type="InterPro" id="IPR031723">
    <property type="entry name" value="DMSP_lyase"/>
</dbReference>
<protein>
    <submittedName>
        <fullName evidence="1">Dimethlysulfoniopropionate lyase</fullName>
    </submittedName>
</protein>
<comment type="caution">
    <text evidence="1">The sequence shown here is derived from an EMBL/GenBank/DDBJ whole genome shotgun (WGS) entry which is preliminary data.</text>
</comment>
<organism evidence="1 2">
    <name type="scientific">Dongia mobilis</name>
    <dbReference type="NCBI Taxonomy" id="578943"/>
    <lineage>
        <taxon>Bacteria</taxon>
        <taxon>Pseudomonadati</taxon>
        <taxon>Pseudomonadota</taxon>
        <taxon>Alphaproteobacteria</taxon>
        <taxon>Rhodospirillales</taxon>
        <taxon>Dongiaceae</taxon>
        <taxon>Dongia</taxon>
    </lineage>
</organism>